<dbReference type="OrthoDB" id="2577067at2"/>
<dbReference type="RefSeq" id="WP_079415091.1">
    <property type="nucleotide sequence ID" value="NZ_MBTG01000022.1"/>
</dbReference>
<evidence type="ECO:0000313" key="3">
    <source>
        <dbReference type="Proteomes" id="UP000190626"/>
    </source>
</evidence>
<accession>A0A1V4HFY5</accession>
<dbReference type="Pfam" id="PF08484">
    <property type="entry name" value="Methyltransf_14"/>
    <property type="match status" value="1"/>
</dbReference>
<gene>
    <name evidence="2" type="ORF">BC351_31685</name>
</gene>
<sequence>MGCRVCGEELVLFEIVDDCRYEHNFLNTIAFKTITKNIECYQCPVCTHLQTEYILPDDYYNKYTGFGGASQYYGSLNLTDNKIAKIKKYSSSNERIMDIGCGTGKALKAAEKYFKSCLGVDPSKLHSDMAKRDGLNVINAYFDKSLNIGKDYSAFMSSQVFEHLCDFYSILDYAYEILEPGGVGLINVPNGQSIVEKSLYHQVICEHVNYFTPFSLATMVKKSKFDIIEIENVTDTTELDIYVRKPKKHTGFNSAKEHQRKKLQQIIYNHKNITIWGAGAKSEVYSKLIDKTNTIKHLVDSSDDKVGLYISGIDLQIEKVQQSIINESDLIIIFASAYNKEITDTLRINYGYTNTIVCFEGEEVLVQL</sequence>
<comment type="caution">
    <text evidence="2">The sequence shown here is derived from an EMBL/GenBank/DDBJ whole genome shotgun (WGS) entry which is preliminary data.</text>
</comment>
<dbReference type="Pfam" id="PF13489">
    <property type="entry name" value="Methyltransf_23"/>
    <property type="match status" value="1"/>
</dbReference>
<evidence type="ECO:0000259" key="1">
    <source>
        <dbReference type="Pfam" id="PF08484"/>
    </source>
</evidence>
<dbReference type="Proteomes" id="UP000190626">
    <property type="component" value="Unassembled WGS sequence"/>
</dbReference>
<organism evidence="2 3">
    <name type="scientific">Paenibacillus ferrarius</name>
    <dbReference type="NCBI Taxonomy" id="1469647"/>
    <lineage>
        <taxon>Bacteria</taxon>
        <taxon>Bacillati</taxon>
        <taxon>Bacillota</taxon>
        <taxon>Bacilli</taxon>
        <taxon>Bacillales</taxon>
        <taxon>Paenibacillaceae</taxon>
        <taxon>Paenibacillus</taxon>
    </lineage>
</organism>
<dbReference type="Gene3D" id="3.40.50.150">
    <property type="entry name" value="Vaccinia Virus protein VP39"/>
    <property type="match status" value="1"/>
</dbReference>
<keyword evidence="3" id="KW-1185">Reference proteome</keyword>
<dbReference type="CDD" id="cd02440">
    <property type="entry name" value="AdoMet_MTases"/>
    <property type="match status" value="1"/>
</dbReference>
<reference evidence="3" key="1">
    <citation type="submission" date="2016-07" db="EMBL/GenBank/DDBJ databases">
        <authorList>
            <person name="Florea S."/>
            <person name="Webb J.S."/>
            <person name="Jaromczyk J."/>
            <person name="Schardl C.L."/>
        </authorList>
    </citation>
    <scope>NUCLEOTIDE SEQUENCE [LARGE SCALE GENOMIC DNA]</scope>
    <source>
        <strain evidence="3">CY1</strain>
    </source>
</reference>
<feature type="domain" description="C-methyltransferase" evidence="1">
    <location>
        <begin position="237"/>
        <end position="346"/>
    </location>
</feature>
<proteinExistence type="predicted"/>
<protein>
    <recommendedName>
        <fullName evidence="1">C-methyltransferase domain-containing protein</fullName>
    </recommendedName>
</protein>
<dbReference type="EMBL" id="MBTG01000022">
    <property type="protein sequence ID" value="OPH54543.1"/>
    <property type="molecule type" value="Genomic_DNA"/>
</dbReference>
<dbReference type="AlphaFoldDB" id="A0A1V4HFY5"/>
<dbReference type="STRING" id="1469647.BC351_31685"/>
<dbReference type="PANTHER" id="PTHR43861">
    <property type="entry name" value="TRANS-ACONITATE 2-METHYLTRANSFERASE-RELATED"/>
    <property type="match status" value="1"/>
</dbReference>
<dbReference type="Gene3D" id="3.40.50.720">
    <property type="entry name" value="NAD(P)-binding Rossmann-like Domain"/>
    <property type="match status" value="1"/>
</dbReference>
<name>A0A1V4HFY5_9BACL</name>
<dbReference type="SUPFAM" id="SSF53335">
    <property type="entry name" value="S-adenosyl-L-methionine-dependent methyltransferases"/>
    <property type="match status" value="1"/>
</dbReference>
<dbReference type="InterPro" id="IPR029063">
    <property type="entry name" value="SAM-dependent_MTases_sf"/>
</dbReference>
<dbReference type="InterPro" id="IPR013691">
    <property type="entry name" value="MeTrfase_14"/>
</dbReference>
<evidence type="ECO:0000313" key="2">
    <source>
        <dbReference type="EMBL" id="OPH54543.1"/>
    </source>
</evidence>